<dbReference type="AlphaFoldDB" id="A0A6H9FQU8"/>
<dbReference type="Pfam" id="PF13649">
    <property type="entry name" value="Methyltransf_25"/>
    <property type="match status" value="1"/>
</dbReference>
<evidence type="ECO:0000259" key="2">
    <source>
        <dbReference type="Pfam" id="PF13649"/>
    </source>
</evidence>
<keyword evidence="1 3" id="KW-0808">Transferase</keyword>
<evidence type="ECO:0000313" key="4">
    <source>
        <dbReference type="Proteomes" id="UP000438874"/>
    </source>
</evidence>
<feature type="domain" description="Methyltransferase" evidence="2">
    <location>
        <begin position="47"/>
        <end position="147"/>
    </location>
</feature>
<sequence length="252" mass="29303">MNTHAYTYNNLLFAELYDFIIEKIGRGNNMKVWEFFPRCAEIFGSPILEMGCGTGINLLPLAEMGYPVTGLDNSSAMLKFLEQKLQKASPEVRQNVEFVEGDMVNPPLKSNYFRLIIFAQSQFLHLHSDEQRLTCLQNTRRLLVEDGVVLLCNGKLEQEETWEQWREVAGNQRDEWRLFTRSSWQNGSLEEEIKLQSNSDPQQEHSFNYRLYPIPNERMLQLIKQAGLRPAPIPANLPANFYERFKMSAFTK</sequence>
<dbReference type="RefSeq" id="WP_159248690.1">
    <property type="nucleotide sequence ID" value="NZ_BJCH01000009.1"/>
</dbReference>
<organism evidence="3 4">
    <name type="scientific">Microcystis aeruginosa NIES-3787</name>
    <dbReference type="NCBI Taxonomy" id="2517782"/>
    <lineage>
        <taxon>Bacteria</taxon>
        <taxon>Bacillati</taxon>
        <taxon>Cyanobacteriota</taxon>
        <taxon>Cyanophyceae</taxon>
        <taxon>Oscillatoriophycideae</taxon>
        <taxon>Chroococcales</taxon>
        <taxon>Microcystaceae</taxon>
        <taxon>Microcystis</taxon>
    </lineage>
</organism>
<gene>
    <name evidence="3" type="ORF">NIES3787_12440</name>
</gene>
<protein>
    <submittedName>
        <fullName evidence="3">Methyltransferase type 11</fullName>
    </submittedName>
</protein>
<dbReference type="CDD" id="cd02440">
    <property type="entry name" value="AdoMet_MTases"/>
    <property type="match status" value="1"/>
</dbReference>
<dbReference type="GO" id="GO:0032259">
    <property type="term" value="P:methylation"/>
    <property type="evidence" value="ECO:0007669"/>
    <property type="project" value="UniProtKB-KW"/>
</dbReference>
<reference evidence="3 4" key="1">
    <citation type="submission" date="2019-02" db="EMBL/GenBank/DDBJ databases">
        <title>Draft genome sequence of Arthrospira platensis NIES-3787.</title>
        <authorList>
            <person name="Yamaguchi H."/>
            <person name="Suzuki S."/>
            <person name="Kawachi M."/>
        </authorList>
    </citation>
    <scope>NUCLEOTIDE SEQUENCE [LARGE SCALE GENOMIC DNA]</scope>
    <source>
        <strain evidence="3 4">NIES-3787</strain>
    </source>
</reference>
<dbReference type="SUPFAM" id="SSF53335">
    <property type="entry name" value="S-adenosyl-L-methionine-dependent methyltransferases"/>
    <property type="match status" value="1"/>
</dbReference>
<keyword evidence="3" id="KW-0489">Methyltransferase</keyword>
<dbReference type="Gene3D" id="3.40.50.150">
    <property type="entry name" value="Vaccinia Virus protein VP39"/>
    <property type="match status" value="1"/>
</dbReference>
<accession>A0A6H9FQU8</accession>
<comment type="caution">
    <text evidence="3">The sequence shown here is derived from an EMBL/GenBank/DDBJ whole genome shotgun (WGS) entry which is preliminary data.</text>
</comment>
<dbReference type="GO" id="GO:0008168">
    <property type="term" value="F:methyltransferase activity"/>
    <property type="evidence" value="ECO:0007669"/>
    <property type="project" value="UniProtKB-KW"/>
</dbReference>
<dbReference type="PANTHER" id="PTHR43861">
    <property type="entry name" value="TRANS-ACONITATE 2-METHYLTRANSFERASE-RELATED"/>
    <property type="match status" value="1"/>
</dbReference>
<name>A0A6H9FQU8_MICAE</name>
<dbReference type="EMBL" id="BJCH01000009">
    <property type="protein sequence ID" value="GCL45561.1"/>
    <property type="molecule type" value="Genomic_DNA"/>
</dbReference>
<evidence type="ECO:0000313" key="3">
    <source>
        <dbReference type="EMBL" id="GCL45561.1"/>
    </source>
</evidence>
<evidence type="ECO:0000256" key="1">
    <source>
        <dbReference type="ARBA" id="ARBA00022679"/>
    </source>
</evidence>
<dbReference type="Proteomes" id="UP000438874">
    <property type="component" value="Unassembled WGS sequence"/>
</dbReference>
<proteinExistence type="predicted"/>
<dbReference type="InterPro" id="IPR029063">
    <property type="entry name" value="SAM-dependent_MTases_sf"/>
</dbReference>
<dbReference type="InterPro" id="IPR041698">
    <property type="entry name" value="Methyltransf_25"/>
</dbReference>